<reference evidence="2 3" key="1">
    <citation type="journal article" date="2023" name="Nucleic Acids Res.">
        <title>The hologenome of Daphnia magna reveals possible DNA methylation and microbiome-mediated evolution of the host genome.</title>
        <authorList>
            <person name="Chaturvedi A."/>
            <person name="Li X."/>
            <person name="Dhandapani V."/>
            <person name="Marshall H."/>
            <person name="Kissane S."/>
            <person name="Cuenca-Cambronero M."/>
            <person name="Asole G."/>
            <person name="Calvet F."/>
            <person name="Ruiz-Romero M."/>
            <person name="Marangio P."/>
            <person name="Guigo R."/>
            <person name="Rago D."/>
            <person name="Mirbahai L."/>
            <person name="Eastwood N."/>
            <person name="Colbourne J.K."/>
            <person name="Zhou J."/>
            <person name="Mallon E."/>
            <person name="Orsini L."/>
        </authorList>
    </citation>
    <scope>NUCLEOTIDE SEQUENCE [LARGE SCALE GENOMIC DNA]</scope>
    <source>
        <strain evidence="2">LRV0_1</strain>
    </source>
</reference>
<proteinExistence type="predicted"/>
<accession>A0ABR0AGV9</accession>
<feature type="region of interest" description="Disordered" evidence="1">
    <location>
        <begin position="25"/>
        <end position="55"/>
    </location>
</feature>
<feature type="compositionally biased region" description="Acidic residues" evidence="1">
    <location>
        <begin position="29"/>
        <end position="45"/>
    </location>
</feature>
<organism evidence="2 3">
    <name type="scientific">Daphnia magna</name>
    <dbReference type="NCBI Taxonomy" id="35525"/>
    <lineage>
        <taxon>Eukaryota</taxon>
        <taxon>Metazoa</taxon>
        <taxon>Ecdysozoa</taxon>
        <taxon>Arthropoda</taxon>
        <taxon>Crustacea</taxon>
        <taxon>Branchiopoda</taxon>
        <taxon>Diplostraca</taxon>
        <taxon>Cladocera</taxon>
        <taxon>Anomopoda</taxon>
        <taxon>Daphniidae</taxon>
        <taxon>Daphnia</taxon>
    </lineage>
</organism>
<sequence>MSEKPKRDARLHDIVDAIDISETQQHLIDEEDTDVAEETSEEVEADMLRKDPPEEYKQYNPVSSKDLNQPSLLSFNVQPTKTTKQRQIKLDTELALKFAVDNIPLNILRRPRFRQWVESGMNGYQLAGIDRMRNKLMPSVMDKTRLKVMKILQASTSFTIILMVLRHTAENILAEYNQVLHDWNISRSKVAMVKTDGGSNMVANIFVNNIPGWNDEEQFSIEIQSYIRPWHQQEQAVSGTYGRNFEVSTTDDDNENEEDPLLQLFKEMGVSNEMMEAAVQDVEKKGEFQDVEGEAALVISHVSKLINYVRKSVLDTEMVFNAVGFRLTAKNATRWNSTYFMMMKFLRAIDKDPTLCSRLNAVKSMVL</sequence>
<protein>
    <recommendedName>
        <fullName evidence="4">DUF659 domain-containing protein</fullName>
    </recommendedName>
</protein>
<dbReference type="SUPFAM" id="SSF53098">
    <property type="entry name" value="Ribonuclease H-like"/>
    <property type="match status" value="1"/>
</dbReference>
<feature type="compositionally biased region" description="Basic and acidic residues" evidence="1">
    <location>
        <begin position="46"/>
        <end position="55"/>
    </location>
</feature>
<gene>
    <name evidence="2" type="ORF">OUZ56_009770</name>
</gene>
<dbReference type="EMBL" id="JAOYFB010000037">
    <property type="protein sequence ID" value="KAK4024351.1"/>
    <property type="molecule type" value="Genomic_DNA"/>
</dbReference>
<name>A0ABR0AGV9_9CRUS</name>
<evidence type="ECO:0000256" key="1">
    <source>
        <dbReference type="SAM" id="MobiDB-lite"/>
    </source>
</evidence>
<keyword evidence="3" id="KW-1185">Reference proteome</keyword>
<dbReference type="InterPro" id="IPR012337">
    <property type="entry name" value="RNaseH-like_sf"/>
</dbReference>
<comment type="caution">
    <text evidence="2">The sequence shown here is derived from an EMBL/GenBank/DDBJ whole genome shotgun (WGS) entry which is preliminary data.</text>
</comment>
<evidence type="ECO:0000313" key="3">
    <source>
        <dbReference type="Proteomes" id="UP001234178"/>
    </source>
</evidence>
<dbReference type="Proteomes" id="UP001234178">
    <property type="component" value="Unassembled WGS sequence"/>
</dbReference>
<evidence type="ECO:0000313" key="2">
    <source>
        <dbReference type="EMBL" id="KAK4024351.1"/>
    </source>
</evidence>
<evidence type="ECO:0008006" key="4">
    <source>
        <dbReference type="Google" id="ProtNLM"/>
    </source>
</evidence>